<protein>
    <submittedName>
        <fullName evidence="1">Uncharacterized protein</fullName>
    </submittedName>
</protein>
<evidence type="ECO:0000313" key="2">
    <source>
        <dbReference type="Proteomes" id="UP001430990"/>
    </source>
</evidence>
<dbReference type="EMBL" id="CP088100">
    <property type="protein sequence ID" value="UFW88403.1"/>
    <property type="molecule type" value="Genomic_DNA"/>
</dbReference>
<sequence>MREILSAAAELGPAPEKKAGVVDRIEKIEKDQTAFGDEVTAICGEMSIPAHSGTVLDLAQHIGDRVRDASADHARRAKAMDNLEDARRRGRSLAETLAVHKERKSRMIVLWGLLPDRGRRKISGRCKIRCRGMSRTQRLKSAKHYVCPMSLKPNVFSIVPIDRGWRPS</sequence>
<name>A0ABY3QRU8_9BRAD</name>
<keyword evidence="2" id="KW-1185">Reference proteome</keyword>
<reference evidence="1" key="1">
    <citation type="submission" date="2021-11" db="EMBL/GenBank/DDBJ databases">
        <title>Australian commercial rhizobial inoculants.</title>
        <authorList>
            <person name="Kohlmeier M.G."/>
            <person name="O'Hara G.W."/>
            <person name="Colombi E."/>
            <person name="Ramsay J.P."/>
            <person name="Terpolilli J."/>
        </authorList>
    </citation>
    <scope>NUCLEOTIDE SEQUENCE</scope>
    <source>
        <strain evidence="1">CC829</strain>
    </source>
</reference>
<proteinExistence type="predicted"/>
<gene>
    <name evidence="1" type="ORF">BjapCC829_07640</name>
</gene>
<organism evidence="1 2">
    <name type="scientific">Bradyrhizobium barranii</name>
    <dbReference type="NCBI Taxonomy" id="2992140"/>
    <lineage>
        <taxon>Bacteria</taxon>
        <taxon>Pseudomonadati</taxon>
        <taxon>Pseudomonadota</taxon>
        <taxon>Alphaproteobacteria</taxon>
        <taxon>Hyphomicrobiales</taxon>
        <taxon>Nitrobacteraceae</taxon>
        <taxon>Bradyrhizobium</taxon>
    </lineage>
</organism>
<accession>A0ABY3QRU8</accession>
<dbReference type="Proteomes" id="UP001430990">
    <property type="component" value="Chromosome"/>
</dbReference>
<dbReference type="RefSeq" id="WP_231144182.1">
    <property type="nucleotide sequence ID" value="NZ_CP088100.1"/>
</dbReference>
<evidence type="ECO:0000313" key="1">
    <source>
        <dbReference type="EMBL" id="UFW88403.1"/>
    </source>
</evidence>